<comment type="caution">
    <text evidence="1">The sequence shown here is derived from an EMBL/GenBank/DDBJ whole genome shotgun (WGS) entry which is preliminary data.</text>
</comment>
<keyword evidence="1" id="KW-0378">Hydrolase</keyword>
<evidence type="ECO:0000313" key="2">
    <source>
        <dbReference type="Proteomes" id="UP001165186"/>
    </source>
</evidence>
<keyword evidence="2" id="KW-1185">Reference proteome</keyword>
<gene>
    <name evidence="1" type="primary">g3742</name>
    <name evidence="1" type="ORF">NpPPO83_00003742</name>
</gene>
<accession>A0ACB5S910</accession>
<organism evidence="1 2">
    <name type="scientific">Neofusicoccum parvum</name>
    <dbReference type="NCBI Taxonomy" id="310453"/>
    <lineage>
        <taxon>Eukaryota</taxon>
        <taxon>Fungi</taxon>
        <taxon>Dikarya</taxon>
        <taxon>Ascomycota</taxon>
        <taxon>Pezizomycotina</taxon>
        <taxon>Dothideomycetes</taxon>
        <taxon>Dothideomycetes incertae sedis</taxon>
        <taxon>Botryosphaeriales</taxon>
        <taxon>Botryosphaeriaceae</taxon>
        <taxon>Neofusicoccum</taxon>
    </lineage>
</organism>
<dbReference type="EMBL" id="BSXG01000057">
    <property type="protein sequence ID" value="GME29156.1"/>
    <property type="molecule type" value="Genomic_DNA"/>
</dbReference>
<reference evidence="1" key="1">
    <citation type="submission" date="2024-09" db="EMBL/GenBank/DDBJ databases">
        <title>Draft Genome Sequences of Neofusicoccum parvum.</title>
        <authorList>
            <person name="Ashida A."/>
            <person name="Camagna M."/>
            <person name="Tanaka A."/>
            <person name="Takemoto D."/>
        </authorList>
    </citation>
    <scope>NUCLEOTIDE SEQUENCE</scope>
    <source>
        <strain evidence="1">PPO83</strain>
    </source>
</reference>
<dbReference type="Proteomes" id="UP001165186">
    <property type="component" value="Unassembled WGS sequence"/>
</dbReference>
<name>A0ACB5S910_9PEZI</name>
<protein>
    <submittedName>
        <fullName evidence="1">Dienelactone hydrolase family protein</fullName>
    </submittedName>
</protein>
<proteinExistence type="predicted"/>
<evidence type="ECO:0000313" key="1">
    <source>
        <dbReference type="EMBL" id="GME29156.1"/>
    </source>
</evidence>
<sequence length="260" mass="28010">MTNTKPTTPPPCCLTGTPHPGTPVGRTGTLSSNRAYITGTNPRVAILLIHDLLGWTFPNTRLLADHYAQHASATVFLPDFFDGAALPAAPLLAGPAHWGADLDVAGFVARNARAVREPEVVACARALRAEAGFERVAAVGFCYGGWAVFRLGAREWGGERLVDCVCAGHPSLLTEADVDGVGVPVQVLAPEVDPAFTGELKRYTFGRLMELGVPFDWQHFPGVEHACLVRGDPERVGEREAMARGRNAAVAWLRQWLHDE</sequence>